<dbReference type="Proteomes" id="UP000182836">
    <property type="component" value="Unassembled WGS sequence"/>
</dbReference>
<evidence type="ECO:0000256" key="1">
    <source>
        <dbReference type="SAM" id="SignalP"/>
    </source>
</evidence>
<gene>
    <name evidence="2" type="ORF">SAMN04487909_112114</name>
</gene>
<dbReference type="AlphaFoldDB" id="A0A1G8RA08"/>
<keyword evidence="1" id="KW-0732">Signal</keyword>
<sequence>MAGSKLFMSMSVRKVLVFALLLLLLVPQTAFGDSGEEVEEHSSIVYCRFECSWYFQRSWSVPYSNNNLFCRYNYSSKQ</sequence>
<protein>
    <submittedName>
        <fullName evidence="2">Uncharacterized protein</fullName>
    </submittedName>
</protein>
<evidence type="ECO:0000313" key="2">
    <source>
        <dbReference type="EMBL" id="SDJ13761.1"/>
    </source>
</evidence>
<name>A0A1G8RA08_ANEMI</name>
<feature type="chain" id="PRO_5010205106" evidence="1">
    <location>
        <begin position="33"/>
        <end position="78"/>
    </location>
</feature>
<dbReference type="EMBL" id="FNED01000012">
    <property type="protein sequence ID" value="SDJ13761.1"/>
    <property type="molecule type" value="Genomic_DNA"/>
</dbReference>
<feature type="signal peptide" evidence="1">
    <location>
        <begin position="1"/>
        <end position="32"/>
    </location>
</feature>
<accession>A0A1G8RA08</accession>
<organism evidence="2 3">
    <name type="scientific">Aneurinibacillus migulanus</name>
    <name type="common">Bacillus migulanus</name>
    <dbReference type="NCBI Taxonomy" id="47500"/>
    <lineage>
        <taxon>Bacteria</taxon>
        <taxon>Bacillati</taxon>
        <taxon>Bacillota</taxon>
        <taxon>Bacilli</taxon>
        <taxon>Bacillales</taxon>
        <taxon>Paenibacillaceae</taxon>
        <taxon>Aneurinibacillus group</taxon>
        <taxon>Aneurinibacillus</taxon>
    </lineage>
</organism>
<evidence type="ECO:0000313" key="3">
    <source>
        <dbReference type="Proteomes" id="UP000182836"/>
    </source>
</evidence>
<reference evidence="2 3" key="1">
    <citation type="submission" date="2016-10" db="EMBL/GenBank/DDBJ databases">
        <authorList>
            <person name="de Groot N.N."/>
        </authorList>
    </citation>
    <scope>NUCLEOTIDE SEQUENCE [LARGE SCALE GENOMIC DNA]</scope>
    <source>
        <strain evidence="2 3">DSM 2895</strain>
    </source>
</reference>
<proteinExistence type="predicted"/>